<reference evidence="3" key="1">
    <citation type="journal article" date="2019" name="Int. J. Syst. Evol. Microbiol.">
        <title>The Global Catalogue of Microorganisms (GCM) 10K type strain sequencing project: providing services to taxonomists for standard genome sequencing and annotation.</title>
        <authorList>
            <consortium name="The Broad Institute Genomics Platform"/>
            <consortium name="The Broad Institute Genome Sequencing Center for Infectious Disease"/>
            <person name="Wu L."/>
            <person name="Ma J."/>
        </authorList>
    </citation>
    <scope>NUCLEOTIDE SEQUENCE [LARGE SCALE GENOMIC DNA]</scope>
    <source>
        <strain evidence="3">2902at01</strain>
    </source>
</reference>
<comment type="caution">
    <text evidence="2">The sequence shown here is derived from an EMBL/GenBank/DDBJ whole genome shotgun (WGS) entry which is preliminary data.</text>
</comment>
<proteinExistence type="predicted"/>
<dbReference type="Pfam" id="PF14435">
    <property type="entry name" value="SUKH-4"/>
    <property type="match status" value="1"/>
</dbReference>
<dbReference type="InterPro" id="IPR025851">
    <property type="entry name" value="SUKH-4"/>
</dbReference>
<dbReference type="Proteomes" id="UP001595868">
    <property type="component" value="Unassembled WGS sequence"/>
</dbReference>
<feature type="non-terminal residue" evidence="2">
    <location>
        <position position="240"/>
    </location>
</feature>
<organism evidence="2 3">
    <name type="scientific">Micromonospora zhanjiangensis</name>
    <dbReference type="NCBI Taxonomy" id="1522057"/>
    <lineage>
        <taxon>Bacteria</taxon>
        <taxon>Bacillati</taxon>
        <taxon>Actinomycetota</taxon>
        <taxon>Actinomycetes</taxon>
        <taxon>Micromonosporales</taxon>
        <taxon>Micromonosporaceae</taxon>
        <taxon>Micromonospora</taxon>
    </lineage>
</organism>
<evidence type="ECO:0000313" key="3">
    <source>
        <dbReference type="Proteomes" id="UP001595868"/>
    </source>
</evidence>
<gene>
    <name evidence="2" type="ORF">ACFOX0_33725</name>
</gene>
<accession>A0ABV8KYT3</accession>
<sequence length="240" mass="27007">MAGAWLSEKIDARNPGSPNRQRLRLPTRTWQRISAGQGAKGHRYDDWAFVTLPLAADEHQGHHWLLDHPRHRRTRLPRRPHRTLKQIPCWSISTAMAALEAVRLQHYRLGVVPGEPLPPPTAEQLESWAGRGRVLRATETDVAAWRLPQSAKTALTISGVPLFDGLVREVSFRAAPTMYRLAVDYDDGPVQMVWEYGAVPETGEVRLWLAGEHGDGSFVNSSISQWLCSLHLVGCWFTES</sequence>
<protein>
    <submittedName>
        <fullName evidence="2">SUKH-4 family immunity protein</fullName>
    </submittedName>
</protein>
<dbReference type="RefSeq" id="WP_377553675.1">
    <property type="nucleotide sequence ID" value="NZ_JBHSBN010000070.1"/>
</dbReference>
<dbReference type="EMBL" id="JBHSBN010000070">
    <property type="protein sequence ID" value="MFC4110857.1"/>
    <property type="molecule type" value="Genomic_DNA"/>
</dbReference>
<keyword evidence="3" id="KW-1185">Reference proteome</keyword>
<evidence type="ECO:0000313" key="2">
    <source>
        <dbReference type="EMBL" id="MFC4110857.1"/>
    </source>
</evidence>
<feature type="region of interest" description="Disordered" evidence="1">
    <location>
        <begin position="1"/>
        <end position="24"/>
    </location>
</feature>
<evidence type="ECO:0000256" key="1">
    <source>
        <dbReference type="SAM" id="MobiDB-lite"/>
    </source>
</evidence>
<name>A0ABV8KYT3_9ACTN</name>